<dbReference type="InterPro" id="IPR023173">
    <property type="entry name" value="NADPH_Cyt_P450_Rdtase_alpha"/>
</dbReference>
<dbReference type="InterPro" id="IPR003097">
    <property type="entry name" value="CysJ-like_FAD-binding"/>
</dbReference>
<evidence type="ECO:0000256" key="6">
    <source>
        <dbReference type="ARBA" id="ARBA00022723"/>
    </source>
</evidence>
<keyword evidence="17" id="KW-1185">Reference proteome</keyword>
<dbReference type="SUPFAM" id="SSF63380">
    <property type="entry name" value="Riboflavin synthase domain-like"/>
    <property type="match status" value="1"/>
</dbReference>
<dbReference type="Pfam" id="PF00667">
    <property type="entry name" value="FAD_binding_1"/>
    <property type="match status" value="1"/>
</dbReference>
<keyword evidence="12" id="KW-0249">Electron transport</keyword>
<protein>
    <recommendedName>
        <fullName evidence="12">Bifunctional cytochrome P450/NADPH--P450 reductase</fullName>
    </recommendedName>
    <domain>
        <recommendedName>
            <fullName evidence="12">Cytochrome P450</fullName>
            <ecNumber evidence="12">1.14.14.1</ecNumber>
        </recommendedName>
    </domain>
    <domain>
        <recommendedName>
            <fullName evidence="12">NADPH--cytochrome P450 reductase</fullName>
            <ecNumber evidence="12">1.6.2.4</ecNumber>
        </recommendedName>
    </domain>
</protein>
<dbReference type="CDD" id="cd06206">
    <property type="entry name" value="bifunctional_CYPOR"/>
    <property type="match status" value="1"/>
</dbReference>
<dbReference type="Gene3D" id="2.40.30.10">
    <property type="entry name" value="Translation factors"/>
    <property type="match status" value="1"/>
</dbReference>
<keyword evidence="9 12" id="KW-0560">Oxidoreductase</keyword>
<dbReference type="Gene3D" id="3.40.50.80">
    <property type="entry name" value="Nucleotide-binding domain of ferredoxin-NADP reductase (FNR) module"/>
    <property type="match status" value="1"/>
</dbReference>
<comment type="cofactor">
    <cofactor evidence="12">
        <name>FAD</name>
        <dbReference type="ChEBI" id="CHEBI:57692"/>
    </cofactor>
    <cofactor evidence="12">
        <name>FMN</name>
        <dbReference type="ChEBI" id="CHEBI:58210"/>
    </cofactor>
</comment>
<gene>
    <name evidence="16" type="ORF">SAMN04489717_0239</name>
</gene>
<keyword evidence="10 12" id="KW-0408">Iron</keyword>
<keyword evidence="2 12" id="KW-0813">Transport</keyword>
<dbReference type="PROSITE" id="PS50902">
    <property type="entry name" value="FLAVODOXIN_LIKE"/>
    <property type="match status" value="1"/>
</dbReference>
<dbReference type="SUPFAM" id="SSF52218">
    <property type="entry name" value="Flavoproteins"/>
    <property type="match status" value="1"/>
</dbReference>
<evidence type="ECO:0000256" key="2">
    <source>
        <dbReference type="ARBA" id="ARBA00022448"/>
    </source>
</evidence>
<evidence type="ECO:0000256" key="10">
    <source>
        <dbReference type="ARBA" id="ARBA00023004"/>
    </source>
</evidence>
<evidence type="ECO:0000313" key="16">
    <source>
        <dbReference type="EMBL" id="SDR71862.1"/>
    </source>
</evidence>
<dbReference type="Gene3D" id="1.20.990.10">
    <property type="entry name" value="NADPH-cytochrome p450 Reductase, Chain A, domain 3"/>
    <property type="match status" value="1"/>
</dbReference>
<dbReference type="GO" id="GO:0005829">
    <property type="term" value="C:cytosol"/>
    <property type="evidence" value="ECO:0007669"/>
    <property type="project" value="TreeGrafter"/>
</dbReference>
<dbReference type="RefSeq" id="WP_092656982.1">
    <property type="nucleotide sequence ID" value="NZ_LT629732.1"/>
</dbReference>
<dbReference type="PROSITE" id="PS51384">
    <property type="entry name" value="FAD_FR"/>
    <property type="match status" value="1"/>
</dbReference>
<feature type="domain" description="FAD-binding FR-type" evidence="15">
    <location>
        <begin position="668"/>
        <end position="916"/>
    </location>
</feature>
<evidence type="ECO:0000256" key="11">
    <source>
        <dbReference type="ARBA" id="ARBA00023033"/>
    </source>
</evidence>
<dbReference type="Proteomes" id="UP000198983">
    <property type="component" value="Chromosome I"/>
</dbReference>
<dbReference type="PIRSF" id="PIRSF000209">
    <property type="entry name" value="Bifunctional_P450_P450R"/>
    <property type="match status" value="1"/>
</dbReference>
<dbReference type="GO" id="GO:0070330">
    <property type="term" value="F:aromatase activity"/>
    <property type="evidence" value="ECO:0007669"/>
    <property type="project" value="UniProtKB-UniRule"/>
</dbReference>
<dbReference type="PROSITE" id="PS00086">
    <property type="entry name" value="CYTOCHROME_P450"/>
    <property type="match status" value="1"/>
</dbReference>
<dbReference type="SUPFAM" id="SSF52343">
    <property type="entry name" value="Ferredoxin reductase-like, C-terminal NADP-linked domain"/>
    <property type="match status" value="1"/>
</dbReference>
<keyword evidence="8 12" id="KW-0521">NADP</keyword>
<keyword evidence="3 12" id="KW-0349">Heme</keyword>
<accession>A0A1H1LC32</accession>
<evidence type="ECO:0000256" key="3">
    <source>
        <dbReference type="ARBA" id="ARBA00022617"/>
    </source>
</evidence>
<evidence type="ECO:0000256" key="7">
    <source>
        <dbReference type="ARBA" id="ARBA00022827"/>
    </source>
</evidence>
<dbReference type="GO" id="GO:0020037">
    <property type="term" value="F:heme binding"/>
    <property type="evidence" value="ECO:0007669"/>
    <property type="project" value="UniProtKB-UniRule"/>
</dbReference>
<dbReference type="InterPro" id="IPR039261">
    <property type="entry name" value="FNR_nucleotide-bd"/>
</dbReference>
<dbReference type="Gene3D" id="3.40.50.360">
    <property type="match status" value="1"/>
</dbReference>
<dbReference type="SUPFAM" id="SSF48264">
    <property type="entry name" value="Cytochrome P450"/>
    <property type="match status" value="1"/>
</dbReference>
<comment type="catalytic activity">
    <reaction evidence="12">
        <text>2 oxidized [cytochrome P450] + NADPH = 2 reduced [cytochrome P450] + NADP(+) + H(+)</text>
        <dbReference type="Rhea" id="RHEA:24040"/>
        <dbReference type="Rhea" id="RHEA-COMP:14627"/>
        <dbReference type="Rhea" id="RHEA-COMP:14628"/>
        <dbReference type="ChEBI" id="CHEBI:15378"/>
        <dbReference type="ChEBI" id="CHEBI:55376"/>
        <dbReference type="ChEBI" id="CHEBI:57783"/>
        <dbReference type="ChEBI" id="CHEBI:58349"/>
        <dbReference type="ChEBI" id="CHEBI:60344"/>
        <dbReference type="EC" id="1.6.2.4"/>
    </reaction>
</comment>
<proteinExistence type="inferred from homology"/>
<comment type="cofactor">
    <cofactor evidence="12 13">
        <name>heme</name>
        <dbReference type="ChEBI" id="CHEBI:30413"/>
    </cofactor>
</comment>
<dbReference type="CDD" id="cd11068">
    <property type="entry name" value="CYP120A1"/>
    <property type="match status" value="1"/>
</dbReference>
<keyword evidence="11 12" id="KW-0503">Monooxygenase</keyword>
<dbReference type="InterPro" id="IPR036396">
    <property type="entry name" value="Cyt_P450_sf"/>
</dbReference>
<dbReference type="EC" id="1.14.14.1" evidence="12"/>
<keyword evidence="4 12" id="KW-0285">Flavoprotein</keyword>
<keyword evidence="6 12" id="KW-0479">Metal-binding</keyword>
<evidence type="ECO:0000256" key="1">
    <source>
        <dbReference type="ARBA" id="ARBA00010018"/>
    </source>
</evidence>
<dbReference type="EC" id="1.6.2.4" evidence="12"/>
<dbReference type="GO" id="GO:0010181">
    <property type="term" value="F:FMN binding"/>
    <property type="evidence" value="ECO:0007669"/>
    <property type="project" value="UniProtKB-UniRule"/>
</dbReference>
<dbReference type="GO" id="GO:0005506">
    <property type="term" value="F:iron ion binding"/>
    <property type="evidence" value="ECO:0007669"/>
    <property type="project" value="UniProtKB-UniRule"/>
</dbReference>
<dbReference type="InterPro" id="IPR029039">
    <property type="entry name" value="Flavoprotein-like_sf"/>
</dbReference>
<dbReference type="EMBL" id="LT629732">
    <property type="protein sequence ID" value="SDR71862.1"/>
    <property type="molecule type" value="Genomic_DNA"/>
</dbReference>
<dbReference type="FunFam" id="1.10.630.10:FF:000040">
    <property type="entry name" value="Bifunctional cytochrome P450/NADPH--P450 reductase"/>
    <property type="match status" value="1"/>
</dbReference>
<dbReference type="PRINTS" id="PR00371">
    <property type="entry name" value="FPNCR"/>
</dbReference>
<evidence type="ECO:0000256" key="9">
    <source>
        <dbReference type="ARBA" id="ARBA00023002"/>
    </source>
</evidence>
<name>A0A1H1LC32_9ACTN</name>
<sequence length="1072" mass="117435">MADLLPIPGPRGVPVLGNTLQVPADGPSAHFADLAREYPEGIFRLEFAGRQVIFVYDPDLVTEVSDESRFYKPIDPPLSHVRDFGGDGLFTARSDEPAWGQAHRILMPAFSQRSMKAYFPQMLEVAQQLLGKWHDRQGTDLEVAEDMTRLTLDTISLTGFGHRFNSFEAEELHPFLQAMGNALVEAMMRMRQLPFVTSMRRGQERAYRNDIQTMQSLVDEVIRARRAEGRTGGSDLLGLMLDASDPTTGERLSDENIRNQVLTFLIAGHETTSGLLSFALYLLLRNPHVLAQAYAEVDRLLPGDSVPTYETVMRLDVIPRVLDETLRLWSPIPSIGLTAYEDTVLGGRYPVAKGQKISVLLAPLHTHPGAWERPDEFDIDRWLPERKAEHHPHAYKPFGNGERACIGRQFALTEARLALALLLQKFALSDPHSYHMHVKQTLTIKPEGFTVRVRERRPHERALPGATAGDSRESGAAAAASALDVRAVGVSLRVAYGSNLGSTEDLAHLVAERARQSGFETTLTTLDELAADIPTDGLLVVVTASYNGKAPDNAQRFDRLLEDGVLAPDSLAGLRFAVLGAGNTQWATYQAFPRRVEAGLLAAGATAVVPRGEADAAGDFDGMAEAWLGELWTALAQEYGADASAADGPRYRLEVLTEADIRPAVVSEQAVPLTVVSSEDLVGDATGLWDFALEAPRPAARSVVLELPEGMTYRTGNHLAVFAKNDPELVAWAMRQLRLRHDQVVRLSQEDGRRTHLPVDVPVSAELLLTEFVELQEVATRAQLRTLLRYTGCPWTTREIEALCGEEPEAQQRYADEILAKRVSVLGMLERFPAVELPLAAFLELAGPIRPRFYSISSSPAVDPRRPRLTVGLVEGPAWAGTGEYRGLCSQYLARLEPGDVIYGYVRTPAPAFEPPADPATPMVLVGPGTGIAPLRGFVEERAALAAAGELVGPALLFYGCRHPEHDWLYGSEFAEWERAGVVTVHSAYSAVPDHPYRFVQDALLAQGDAVWAALAEGGHFYVCGDGARMAPAVRAALLEIFCRNTGEAAAGAEEWLADLERAGRYQQDVFA</sequence>
<dbReference type="STRING" id="117157.SAMN04489717_0239"/>
<evidence type="ECO:0000256" key="13">
    <source>
        <dbReference type="PIRSR" id="PIRSR000209-1"/>
    </source>
</evidence>
<comment type="similarity">
    <text evidence="1 12">In the N-terminal section; belongs to the cytochrome P450 family.</text>
</comment>
<dbReference type="InterPro" id="IPR001128">
    <property type="entry name" value="Cyt_P450"/>
</dbReference>
<dbReference type="GO" id="GO:0050660">
    <property type="term" value="F:flavin adenine dinucleotide binding"/>
    <property type="evidence" value="ECO:0007669"/>
    <property type="project" value="TreeGrafter"/>
</dbReference>
<dbReference type="PANTHER" id="PTHR19384">
    <property type="entry name" value="NITRIC OXIDE SYNTHASE-RELATED"/>
    <property type="match status" value="1"/>
</dbReference>
<reference evidence="16 17" key="1">
    <citation type="submission" date="2016-10" db="EMBL/GenBank/DDBJ databases">
        <authorList>
            <person name="de Groot N.N."/>
        </authorList>
    </citation>
    <scope>NUCLEOTIDE SEQUENCE [LARGE SCALE GENOMIC DNA]</scope>
    <source>
        <strain evidence="16 17">DSM 22024</strain>
    </source>
</reference>
<dbReference type="InterPro" id="IPR023206">
    <property type="entry name" value="Bifunctional_P450_P450_red"/>
</dbReference>
<feature type="binding site" description="axial binding residue" evidence="13">
    <location>
        <position position="405"/>
    </location>
    <ligand>
        <name>heme</name>
        <dbReference type="ChEBI" id="CHEBI:30413"/>
    </ligand>
    <ligandPart>
        <name>Fe</name>
        <dbReference type="ChEBI" id="CHEBI:18248"/>
    </ligandPart>
</feature>
<dbReference type="InterPro" id="IPR001709">
    <property type="entry name" value="Flavoprot_Pyr_Nucl_cyt_Rdtase"/>
</dbReference>
<evidence type="ECO:0000256" key="12">
    <source>
        <dbReference type="PIRNR" id="PIRNR000209"/>
    </source>
</evidence>
<dbReference type="Gene3D" id="1.10.630.10">
    <property type="entry name" value="Cytochrome P450"/>
    <property type="match status" value="1"/>
</dbReference>
<organism evidence="16 17">
    <name type="scientific">Actinopolymorpha singaporensis</name>
    <dbReference type="NCBI Taxonomy" id="117157"/>
    <lineage>
        <taxon>Bacteria</taxon>
        <taxon>Bacillati</taxon>
        <taxon>Actinomycetota</taxon>
        <taxon>Actinomycetes</taxon>
        <taxon>Propionibacteriales</taxon>
        <taxon>Actinopolymorphaceae</taxon>
        <taxon>Actinopolymorpha</taxon>
    </lineage>
</organism>
<evidence type="ECO:0000256" key="5">
    <source>
        <dbReference type="ARBA" id="ARBA00022643"/>
    </source>
</evidence>
<keyword evidence="7 12" id="KW-0274">FAD</keyword>
<feature type="domain" description="Flavodoxin-like" evidence="14">
    <location>
        <begin position="492"/>
        <end position="632"/>
    </location>
</feature>
<dbReference type="OrthoDB" id="7376058at2"/>
<evidence type="ECO:0000256" key="8">
    <source>
        <dbReference type="ARBA" id="ARBA00022857"/>
    </source>
</evidence>
<evidence type="ECO:0000313" key="17">
    <source>
        <dbReference type="Proteomes" id="UP000198983"/>
    </source>
</evidence>
<evidence type="ECO:0000256" key="4">
    <source>
        <dbReference type="ARBA" id="ARBA00022630"/>
    </source>
</evidence>
<evidence type="ECO:0000259" key="14">
    <source>
        <dbReference type="PROSITE" id="PS50902"/>
    </source>
</evidence>
<evidence type="ECO:0000259" key="15">
    <source>
        <dbReference type="PROSITE" id="PS51384"/>
    </source>
</evidence>
<dbReference type="Pfam" id="PF00258">
    <property type="entry name" value="Flavodoxin_1"/>
    <property type="match status" value="1"/>
</dbReference>
<comment type="catalytic activity">
    <reaction evidence="12">
        <text>an organic molecule + reduced [NADPH--hemoprotein reductase] + O2 = an alcohol + oxidized [NADPH--hemoprotein reductase] + H2O + H(+)</text>
        <dbReference type="Rhea" id="RHEA:17149"/>
        <dbReference type="Rhea" id="RHEA-COMP:11964"/>
        <dbReference type="Rhea" id="RHEA-COMP:11965"/>
        <dbReference type="ChEBI" id="CHEBI:15377"/>
        <dbReference type="ChEBI" id="CHEBI:15378"/>
        <dbReference type="ChEBI" id="CHEBI:15379"/>
        <dbReference type="ChEBI" id="CHEBI:30879"/>
        <dbReference type="ChEBI" id="CHEBI:57618"/>
        <dbReference type="ChEBI" id="CHEBI:58210"/>
        <dbReference type="ChEBI" id="CHEBI:142491"/>
        <dbReference type="EC" id="1.14.14.1"/>
    </reaction>
</comment>
<keyword evidence="5 12" id="KW-0288">FMN</keyword>
<dbReference type="AlphaFoldDB" id="A0A1H1LC32"/>
<dbReference type="InterPro" id="IPR017927">
    <property type="entry name" value="FAD-bd_FR_type"/>
</dbReference>
<dbReference type="PANTHER" id="PTHR19384:SF17">
    <property type="entry name" value="NADPH--CYTOCHROME P450 REDUCTASE"/>
    <property type="match status" value="1"/>
</dbReference>
<dbReference type="InterPro" id="IPR017938">
    <property type="entry name" value="Riboflavin_synthase-like_b-brl"/>
</dbReference>
<dbReference type="InterPro" id="IPR017972">
    <property type="entry name" value="Cyt_P450_CS"/>
</dbReference>
<dbReference type="GO" id="GO:0003958">
    <property type="term" value="F:NADPH-hemoprotein reductase activity"/>
    <property type="evidence" value="ECO:0007669"/>
    <property type="project" value="UniProtKB-UniRule"/>
</dbReference>
<dbReference type="InterPro" id="IPR001433">
    <property type="entry name" value="OxRdtase_FAD/NAD-bd"/>
</dbReference>
<dbReference type="Pfam" id="PF00067">
    <property type="entry name" value="p450"/>
    <property type="match status" value="1"/>
</dbReference>
<dbReference type="Pfam" id="PF00175">
    <property type="entry name" value="NAD_binding_1"/>
    <property type="match status" value="1"/>
</dbReference>
<dbReference type="InterPro" id="IPR008254">
    <property type="entry name" value="Flavodoxin/NO_synth"/>
</dbReference>